<dbReference type="AlphaFoldDB" id="A0A2G8TA59"/>
<evidence type="ECO:0000259" key="2">
    <source>
        <dbReference type="Pfam" id="PF07584"/>
    </source>
</evidence>
<dbReference type="InterPro" id="IPR024163">
    <property type="entry name" value="Aerotolerance_reg_N"/>
</dbReference>
<accession>A0A2G8TA59</accession>
<keyword evidence="1" id="KW-0472">Membrane</keyword>
<evidence type="ECO:0000313" key="4">
    <source>
        <dbReference type="Proteomes" id="UP000230390"/>
    </source>
</evidence>
<dbReference type="InterPro" id="IPR011933">
    <property type="entry name" value="Double_TM_dom"/>
</dbReference>
<name>A0A2G8TA59_9BURK</name>
<keyword evidence="1" id="KW-0812">Transmembrane</keyword>
<feature type="domain" description="Aerotolerance regulator N-terminal" evidence="2">
    <location>
        <begin position="3"/>
        <end position="68"/>
    </location>
</feature>
<evidence type="ECO:0000313" key="3">
    <source>
        <dbReference type="EMBL" id="PIL42884.1"/>
    </source>
</evidence>
<gene>
    <name evidence="3" type="ORF">CR105_21935</name>
</gene>
<keyword evidence="4" id="KW-1185">Reference proteome</keyword>
<organism evidence="3 4">
    <name type="scientific">Massilia eurypsychrophila</name>
    <dbReference type="NCBI Taxonomy" id="1485217"/>
    <lineage>
        <taxon>Bacteria</taxon>
        <taxon>Pseudomonadati</taxon>
        <taxon>Pseudomonadota</taxon>
        <taxon>Betaproteobacteria</taxon>
        <taxon>Burkholderiales</taxon>
        <taxon>Oxalobacteraceae</taxon>
        <taxon>Telluria group</taxon>
        <taxon>Massilia</taxon>
    </lineage>
</organism>
<reference evidence="3 4" key="1">
    <citation type="submission" date="2017-10" db="EMBL/GenBank/DDBJ databases">
        <title>Massilia psychrophilum sp. nov., a novel purple-pigmented bacterium isolated from Tianshan glacier, Xinjiang Municipality, China.</title>
        <authorList>
            <person name="Wang H."/>
        </authorList>
    </citation>
    <scope>NUCLEOTIDE SEQUENCE [LARGE SCALE GENOMIC DNA]</scope>
    <source>
        <strain evidence="3 4">JCM 30074</strain>
    </source>
</reference>
<dbReference type="Pfam" id="PF07584">
    <property type="entry name" value="BatA"/>
    <property type="match status" value="1"/>
</dbReference>
<protein>
    <recommendedName>
        <fullName evidence="2">Aerotolerance regulator N-terminal domain-containing protein</fullName>
    </recommendedName>
</protein>
<sequence>MWWLAMPVLLLPIWWHRQKRERSNAQPLATARFLPRADPQQQRVWRWTDRLLLLVRCLLLAGVIALLADVTLPWRGDTVLVAPGTDAAWLDRQVTDAGFSGAARITVADPLGYLALHEREWKASARLLVAGNVPMPALRPQFRHKVELRTLAAPLPASEHRVAVVSKRAPQWRVLFAALDGPQKFVVTDTADAKSELIIWDVAEAPPAGLHAPLWWVGDDSAFPELRSARAVDGMRYADSARGRLWSATPPADASAARSLFETWQRLHYAPVPYTAPSQSIAASTVQTAPAAGALRDILLMALAALFALERILAHASRR</sequence>
<feature type="transmembrane region" description="Helical" evidence="1">
    <location>
        <begin position="51"/>
        <end position="74"/>
    </location>
</feature>
<evidence type="ECO:0000256" key="1">
    <source>
        <dbReference type="SAM" id="Phobius"/>
    </source>
</evidence>
<keyword evidence="1" id="KW-1133">Transmembrane helix</keyword>
<proteinExistence type="predicted"/>
<comment type="caution">
    <text evidence="3">The sequence shown here is derived from an EMBL/GenBank/DDBJ whole genome shotgun (WGS) entry which is preliminary data.</text>
</comment>
<dbReference type="Proteomes" id="UP000230390">
    <property type="component" value="Unassembled WGS sequence"/>
</dbReference>
<dbReference type="OrthoDB" id="8771938at2"/>
<dbReference type="EMBL" id="PDOC01000019">
    <property type="protein sequence ID" value="PIL42884.1"/>
    <property type="molecule type" value="Genomic_DNA"/>
</dbReference>
<dbReference type="NCBIfam" id="TIGR02226">
    <property type="entry name" value="two_anch"/>
    <property type="match status" value="1"/>
</dbReference>